<protein>
    <recommendedName>
        <fullName evidence="9">Tryptophan synthase alpha chain</fullName>
        <ecNumber evidence="9">4.2.1.20</ecNumber>
    </recommendedName>
</protein>
<evidence type="ECO:0000256" key="5">
    <source>
        <dbReference type="ARBA" id="ARBA00022822"/>
    </source>
</evidence>
<dbReference type="GO" id="GO:0005829">
    <property type="term" value="C:cytosol"/>
    <property type="evidence" value="ECO:0007669"/>
    <property type="project" value="TreeGrafter"/>
</dbReference>
<comment type="similarity">
    <text evidence="9 10">Belongs to the TrpA family.</text>
</comment>
<reference evidence="11 12" key="1">
    <citation type="submission" date="2019-03" db="EMBL/GenBank/DDBJ databases">
        <title>This is whole genome sequence of Paenibacillus sp MS74 strain.</title>
        <authorList>
            <person name="Trinh H.N."/>
        </authorList>
    </citation>
    <scope>NUCLEOTIDE SEQUENCE [LARGE SCALE GENOMIC DNA]</scope>
    <source>
        <strain evidence="11 12">MS74</strain>
    </source>
</reference>
<evidence type="ECO:0000256" key="8">
    <source>
        <dbReference type="ARBA" id="ARBA00049047"/>
    </source>
</evidence>
<evidence type="ECO:0000313" key="12">
    <source>
        <dbReference type="Proteomes" id="UP000295636"/>
    </source>
</evidence>
<organism evidence="11 12">
    <name type="scientific">Paenibacillus piri</name>
    <dbReference type="NCBI Taxonomy" id="2547395"/>
    <lineage>
        <taxon>Bacteria</taxon>
        <taxon>Bacillati</taxon>
        <taxon>Bacillota</taxon>
        <taxon>Bacilli</taxon>
        <taxon>Bacillales</taxon>
        <taxon>Paenibacillaceae</taxon>
        <taxon>Paenibacillus</taxon>
    </lineage>
</organism>
<dbReference type="InterPro" id="IPR013785">
    <property type="entry name" value="Aldolase_TIM"/>
</dbReference>
<dbReference type="Gene3D" id="3.20.20.70">
    <property type="entry name" value="Aldolase class I"/>
    <property type="match status" value="1"/>
</dbReference>
<comment type="subunit">
    <text evidence="3 9">Tetramer of two alpha and two beta chains.</text>
</comment>
<gene>
    <name evidence="9" type="primary">trpA</name>
    <name evidence="11" type="ORF">E1757_08540</name>
</gene>
<comment type="catalytic activity">
    <reaction evidence="8 9">
        <text>(1S,2R)-1-C-(indol-3-yl)glycerol 3-phosphate + L-serine = D-glyceraldehyde 3-phosphate + L-tryptophan + H2O</text>
        <dbReference type="Rhea" id="RHEA:10532"/>
        <dbReference type="ChEBI" id="CHEBI:15377"/>
        <dbReference type="ChEBI" id="CHEBI:33384"/>
        <dbReference type="ChEBI" id="CHEBI:57912"/>
        <dbReference type="ChEBI" id="CHEBI:58866"/>
        <dbReference type="ChEBI" id="CHEBI:59776"/>
        <dbReference type="EC" id="4.2.1.20"/>
    </reaction>
</comment>
<dbReference type="Pfam" id="PF00290">
    <property type="entry name" value="Trp_syntA"/>
    <property type="match status" value="1"/>
</dbReference>
<evidence type="ECO:0000313" key="11">
    <source>
        <dbReference type="EMBL" id="TDF98584.1"/>
    </source>
</evidence>
<dbReference type="FunFam" id="3.20.20.70:FF:000037">
    <property type="entry name" value="Tryptophan synthase alpha chain"/>
    <property type="match status" value="1"/>
</dbReference>
<keyword evidence="7 9" id="KW-0456">Lyase</keyword>
<evidence type="ECO:0000256" key="1">
    <source>
        <dbReference type="ARBA" id="ARBA00003365"/>
    </source>
</evidence>
<dbReference type="CDD" id="cd04724">
    <property type="entry name" value="Tryptophan_synthase_alpha"/>
    <property type="match status" value="1"/>
</dbReference>
<dbReference type="PANTHER" id="PTHR43406:SF1">
    <property type="entry name" value="TRYPTOPHAN SYNTHASE ALPHA CHAIN, CHLOROPLASTIC"/>
    <property type="match status" value="1"/>
</dbReference>
<dbReference type="RefSeq" id="WP_133226768.1">
    <property type="nucleotide sequence ID" value="NZ_SMRT01000003.1"/>
</dbReference>
<feature type="active site" description="Proton acceptor" evidence="9">
    <location>
        <position position="61"/>
    </location>
</feature>
<evidence type="ECO:0000256" key="9">
    <source>
        <dbReference type="HAMAP-Rule" id="MF_00131"/>
    </source>
</evidence>
<evidence type="ECO:0000256" key="10">
    <source>
        <dbReference type="RuleBase" id="RU003662"/>
    </source>
</evidence>
<feature type="active site" description="Proton acceptor" evidence="9">
    <location>
        <position position="50"/>
    </location>
</feature>
<comment type="pathway">
    <text evidence="2 9">Amino-acid biosynthesis; L-tryptophan biosynthesis; L-tryptophan from chorismate: step 5/5.</text>
</comment>
<name>A0A4V2ZTV4_9BACL</name>
<dbReference type="InterPro" id="IPR018204">
    <property type="entry name" value="Trp_synthase_alpha_AS"/>
</dbReference>
<comment type="function">
    <text evidence="1 9">The alpha subunit is responsible for the aldol cleavage of indoleglycerol phosphate to indole and glyceraldehyde 3-phosphate.</text>
</comment>
<dbReference type="PANTHER" id="PTHR43406">
    <property type="entry name" value="TRYPTOPHAN SYNTHASE, ALPHA CHAIN"/>
    <property type="match status" value="1"/>
</dbReference>
<dbReference type="GO" id="GO:0004834">
    <property type="term" value="F:tryptophan synthase activity"/>
    <property type="evidence" value="ECO:0007669"/>
    <property type="project" value="UniProtKB-UniRule"/>
</dbReference>
<keyword evidence="4 9" id="KW-0028">Amino-acid biosynthesis</keyword>
<dbReference type="PROSITE" id="PS00167">
    <property type="entry name" value="TRP_SYNTHASE_ALPHA"/>
    <property type="match status" value="1"/>
</dbReference>
<dbReference type="NCBIfam" id="TIGR00262">
    <property type="entry name" value="trpA"/>
    <property type="match status" value="1"/>
</dbReference>
<evidence type="ECO:0000256" key="7">
    <source>
        <dbReference type="ARBA" id="ARBA00023239"/>
    </source>
</evidence>
<dbReference type="SUPFAM" id="SSF51366">
    <property type="entry name" value="Ribulose-phoshate binding barrel"/>
    <property type="match status" value="1"/>
</dbReference>
<evidence type="ECO:0000256" key="4">
    <source>
        <dbReference type="ARBA" id="ARBA00022605"/>
    </source>
</evidence>
<dbReference type="InterPro" id="IPR011060">
    <property type="entry name" value="RibuloseP-bd_barrel"/>
</dbReference>
<comment type="caution">
    <text evidence="11">The sequence shown here is derived from an EMBL/GenBank/DDBJ whole genome shotgun (WGS) entry which is preliminary data.</text>
</comment>
<accession>A0A4V2ZTV4</accession>
<dbReference type="UniPathway" id="UPA00035">
    <property type="reaction ID" value="UER00044"/>
</dbReference>
<keyword evidence="5 9" id="KW-0822">Tryptophan biosynthesis</keyword>
<dbReference type="AlphaFoldDB" id="A0A4V2ZTV4"/>
<dbReference type="EC" id="4.2.1.20" evidence="9"/>
<keyword evidence="12" id="KW-1185">Reference proteome</keyword>
<dbReference type="Proteomes" id="UP000295636">
    <property type="component" value="Unassembled WGS sequence"/>
</dbReference>
<proteinExistence type="inferred from homology"/>
<evidence type="ECO:0000256" key="6">
    <source>
        <dbReference type="ARBA" id="ARBA00023141"/>
    </source>
</evidence>
<dbReference type="HAMAP" id="MF_00131">
    <property type="entry name" value="Trp_synth_alpha"/>
    <property type="match status" value="1"/>
</dbReference>
<evidence type="ECO:0000256" key="3">
    <source>
        <dbReference type="ARBA" id="ARBA00011270"/>
    </source>
</evidence>
<evidence type="ECO:0000256" key="2">
    <source>
        <dbReference type="ARBA" id="ARBA00004733"/>
    </source>
</evidence>
<keyword evidence="6 9" id="KW-0057">Aromatic amino acid biosynthesis</keyword>
<sequence>MNAAIQHMFDTLARERKPAFVPFITVGDPDPETSLDICLTLQSAGASLIELGVPFSDPLADGPVIQRSSTRALSGRGTTVADVLHVAKQARQQGLTVPLVLFTYFNPLLQIGLDQAFALMAESGMNGVIIPDLPYEESHRVLPFCRQYAQDYIPLVSITSRDRVASIVSVASGFVYCVSSIGVTGVRGELHDGLEPLIRTVRNCTDLPIVTGFGIGTGSHYRKAADLCDGVAIGSALVGLIEEHFVRRQAAQSGHEAIRQFVSELQGTLR</sequence>
<dbReference type="InterPro" id="IPR002028">
    <property type="entry name" value="Trp_synthase_suA"/>
</dbReference>
<dbReference type="EMBL" id="SMRT01000003">
    <property type="protein sequence ID" value="TDF98584.1"/>
    <property type="molecule type" value="Genomic_DNA"/>
</dbReference>
<dbReference type="OrthoDB" id="9804578at2"/>